<dbReference type="InterPro" id="IPR000792">
    <property type="entry name" value="Tscrpt_reg_LuxR_C"/>
</dbReference>
<dbReference type="AlphaFoldDB" id="A0A1E2UUF1"/>
<evidence type="ECO:0000259" key="7">
    <source>
        <dbReference type="PROSITE" id="PS50043"/>
    </source>
</evidence>
<evidence type="ECO:0000259" key="8">
    <source>
        <dbReference type="PROSITE" id="PS50110"/>
    </source>
</evidence>
<feature type="domain" description="HTH luxR-type" evidence="7">
    <location>
        <begin position="142"/>
        <end position="207"/>
    </location>
</feature>
<dbReference type="CDD" id="cd06170">
    <property type="entry name" value="LuxR_C_like"/>
    <property type="match status" value="1"/>
</dbReference>
<keyword evidence="4 9" id="KW-0238">DNA-binding</keyword>
<dbReference type="EMBL" id="LVJZ01000003">
    <property type="protein sequence ID" value="ODB98175.1"/>
    <property type="molecule type" value="Genomic_DNA"/>
</dbReference>
<dbReference type="PROSITE" id="PS00622">
    <property type="entry name" value="HTH_LUXR_1"/>
    <property type="match status" value="1"/>
</dbReference>
<keyword evidence="10" id="KW-1185">Reference proteome</keyword>
<evidence type="ECO:0000313" key="9">
    <source>
        <dbReference type="EMBL" id="ODB98175.1"/>
    </source>
</evidence>
<gene>
    <name evidence="9" type="ORF">A3196_16310</name>
</gene>
<dbReference type="STRING" id="1818881.A3196_16310"/>
<keyword evidence="1 6" id="KW-0597">Phosphoprotein</keyword>
<dbReference type="SUPFAM" id="SSF52172">
    <property type="entry name" value="CheY-like"/>
    <property type="match status" value="1"/>
</dbReference>
<dbReference type="SMART" id="SM00421">
    <property type="entry name" value="HTH_LUXR"/>
    <property type="match status" value="1"/>
</dbReference>
<keyword evidence="5" id="KW-0804">Transcription</keyword>
<dbReference type="InterPro" id="IPR058245">
    <property type="entry name" value="NreC/VraR/RcsB-like_REC"/>
</dbReference>
<dbReference type="Pfam" id="PF00072">
    <property type="entry name" value="Response_reg"/>
    <property type="match status" value="1"/>
</dbReference>
<dbReference type="InterPro" id="IPR011006">
    <property type="entry name" value="CheY-like_superfamily"/>
</dbReference>
<dbReference type="InterPro" id="IPR016032">
    <property type="entry name" value="Sig_transdc_resp-reg_C-effctor"/>
</dbReference>
<comment type="caution">
    <text evidence="9">The sequence shown here is derived from an EMBL/GenBank/DDBJ whole genome shotgun (WGS) entry which is preliminary data.</text>
</comment>
<evidence type="ECO:0000256" key="5">
    <source>
        <dbReference type="ARBA" id="ARBA00023163"/>
    </source>
</evidence>
<dbReference type="CDD" id="cd17535">
    <property type="entry name" value="REC_NarL-like"/>
    <property type="match status" value="1"/>
</dbReference>
<dbReference type="SMART" id="SM00448">
    <property type="entry name" value="REC"/>
    <property type="match status" value="1"/>
</dbReference>
<dbReference type="SUPFAM" id="SSF46894">
    <property type="entry name" value="C-terminal effector domain of the bipartite response regulators"/>
    <property type="match status" value="1"/>
</dbReference>
<organism evidence="9 10">
    <name type="scientific">Candidatus Thiodiazotropha endoloripes</name>
    <dbReference type="NCBI Taxonomy" id="1818881"/>
    <lineage>
        <taxon>Bacteria</taxon>
        <taxon>Pseudomonadati</taxon>
        <taxon>Pseudomonadota</taxon>
        <taxon>Gammaproteobacteria</taxon>
        <taxon>Chromatiales</taxon>
        <taxon>Sedimenticolaceae</taxon>
        <taxon>Candidatus Thiodiazotropha</taxon>
    </lineage>
</organism>
<evidence type="ECO:0000313" key="10">
    <source>
        <dbReference type="Proteomes" id="UP000094849"/>
    </source>
</evidence>
<dbReference type="Pfam" id="PF00196">
    <property type="entry name" value="GerE"/>
    <property type="match status" value="1"/>
</dbReference>
<dbReference type="GO" id="GO:0000160">
    <property type="term" value="P:phosphorelay signal transduction system"/>
    <property type="evidence" value="ECO:0007669"/>
    <property type="project" value="UniProtKB-KW"/>
</dbReference>
<evidence type="ECO:0000256" key="6">
    <source>
        <dbReference type="PROSITE-ProRule" id="PRU00169"/>
    </source>
</evidence>
<dbReference type="Proteomes" id="UP000094849">
    <property type="component" value="Unassembled WGS sequence"/>
</dbReference>
<sequence length="213" mass="23796">MIKVLLVDDHELIRTGVKGILDKAEEIEVAGEASTGEEAIELVRKTSPDVVLMDVNMPGMGGIEATRRVLRVKPDLKVIALTVLDDDPFPSRLHEVGAMGFLTKGCPADEMIRGIRAVYNGHHYIASDVARKHTLTEWQGHADNPFKSLSSRETQVLLQILEGQKNQEISDILSLSPKTVSTYRQRIYEKLDIKNDVELTRLAYRHGILKDSD</sequence>
<evidence type="ECO:0000256" key="4">
    <source>
        <dbReference type="ARBA" id="ARBA00023125"/>
    </source>
</evidence>
<evidence type="ECO:0000256" key="1">
    <source>
        <dbReference type="ARBA" id="ARBA00022553"/>
    </source>
</evidence>
<dbReference type="PANTHER" id="PTHR43214:SF3">
    <property type="entry name" value="RESPONSE REGULATOR UVRY"/>
    <property type="match status" value="1"/>
</dbReference>
<feature type="modified residue" description="4-aspartylphosphate" evidence="6">
    <location>
        <position position="54"/>
    </location>
</feature>
<dbReference type="InterPro" id="IPR001789">
    <property type="entry name" value="Sig_transdc_resp-reg_receiver"/>
</dbReference>
<reference evidence="9 10" key="1">
    <citation type="submission" date="2016-03" db="EMBL/GenBank/DDBJ databases">
        <title>Chemosynthetic sulphur-oxidizing symbionts of marine invertebrate animals are capable of nitrogen fixation.</title>
        <authorList>
            <person name="Petersen J.M."/>
            <person name="Kemper A."/>
            <person name="Gruber-Vodicka H."/>
            <person name="Cardini U."/>
            <person name="Geest Mvander."/>
            <person name="Kleiner M."/>
            <person name="Bulgheresi S."/>
            <person name="Fussmann M."/>
            <person name="Herbold C."/>
            <person name="Seah B.K.B."/>
            <person name="Antony C.Paul."/>
            <person name="Liu D."/>
            <person name="Belitz A."/>
            <person name="Weber M."/>
        </authorList>
    </citation>
    <scope>NUCLEOTIDE SEQUENCE [LARGE SCALE GENOMIC DNA]</scope>
    <source>
        <strain evidence="9">G_D</strain>
    </source>
</reference>
<dbReference type="OrthoDB" id="9796655at2"/>
<dbReference type="Gene3D" id="3.40.50.2300">
    <property type="match status" value="1"/>
</dbReference>
<feature type="domain" description="Response regulatory" evidence="8">
    <location>
        <begin position="3"/>
        <end position="119"/>
    </location>
</feature>
<dbReference type="GO" id="GO:0006355">
    <property type="term" value="P:regulation of DNA-templated transcription"/>
    <property type="evidence" value="ECO:0007669"/>
    <property type="project" value="InterPro"/>
</dbReference>
<dbReference type="GO" id="GO:0003677">
    <property type="term" value="F:DNA binding"/>
    <property type="evidence" value="ECO:0007669"/>
    <property type="project" value="UniProtKB-KW"/>
</dbReference>
<dbReference type="PROSITE" id="PS50110">
    <property type="entry name" value="RESPONSE_REGULATORY"/>
    <property type="match status" value="1"/>
</dbReference>
<dbReference type="PANTHER" id="PTHR43214">
    <property type="entry name" value="TWO-COMPONENT RESPONSE REGULATOR"/>
    <property type="match status" value="1"/>
</dbReference>
<proteinExistence type="predicted"/>
<dbReference type="PRINTS" id="PR00038">
    <property type="entry name" value="HTHLUXR"/>
</dbReference>
<dbReference type="RefSeq" id="WP_069006648.1">
    <property type="nucleotide sequence ID" value="NZ_LVJW01000003.1"/>
</dbReference>
<keyword evidence="2" id="KW-0902">Two-component regulatory system</keyword>
<evidence type="ECO:0000256" key="3">
    <source>
        <dbReference type="ARBA" id="ARBA00023015"/>
    </source>
</evidence>
<keyword evidence="3" id="KW-0805">Transcription regulation</keyword>
<dbReference type="InterPro" id="IPR039420">
    <property type="entry name" value="WalR-like"/>
</dbReference>
<dbReference type="PROSITE" id="PS50043">
    <property type="entry name" value="HTH_LUXR_2"/>
    <property type="match status" value="1"/>
</dbReference>
<protein>
    <submittedName>
        <fullName evidence="9">DNA-binding response regulator</fullName>
    </submittedName>
</protein>
<name>A0A1E2UUF1_9GAMM</name>
<accession>A0A1E2UUF1</accession>
<evidence type="ECO:0000256" key="2">
    <source>
        <dbReference type="ARBA" id="ARBA00023012"/>
    </source>
</evidence>